<dbReference type="Gene3D" id="3.30.160.60">
    <property type="entry name" value="Classic Zinc Finger"/>
    <property type="match status" value="1"/>
</dbReference>
<evidence type="ECO:0000256" key="1">
    <source>
        <dbReference type="PROSITE-ProRule" id="PRU00042"/>
    </source>
</evidence>
<feature type="non-terminal residue" evidence="4">
    <location>
        <position position="1"/>
    </location>
</feature>
<evidence type="ECO:0000313" key="4">
    <source>
        <dbReference type="EMBL" id="KAF4708852.1"/>
    </source>
</evidence>
<dbReference type="Pfam" id="PF13913">
    <property type="entry name" value="zf-C2HC_2"/>
    <property type="match status" value="1"/>
</dbReference>
<dbReference type="Proteomes" id="UP000574390">
    <property type="component" value="Unassembled WGS sequence"/>
</dbReference>
<feature type="region of interest" description="Disordered" evidence="2">
    <location>
        <begin position="72"/>
        <end position="111"/>
    </location>
</feature>
<keyword evidence="1" id="KW-0862">Zinc</keyword>
<name>A0A7J6QKV0_PEROL</name>
<protein>
    <recommendedName>
        <fullName evidence="3">C2H2-type domain-containing protein</fullName>
    </recommendedName>
</protein>
<evidence type="ECO:0000259" key="3">
    <source>
        <dbReference type="PROSITE" id="PS50157"/>
    </source>
</evidence>
<dbReference type="InterPro" id="IPR013087">
    <property type="entry name" value="Znf_C2H2_type"/>
</dbReference>
<dbReference type="EMBL" id="JABANM010028939">
    <property type="protein sequence ID" value="KAF4708852.1"/>
    <property type="molecule type" value="Genomic_DNA"/>
</dbReference>
<gene>
    <name evidence="4" type="ORF">FOZ62_019354</name>
</gene>
<dbReference type="AlphaFoldDB" id="A0A7J6QKV0"/>
<evidence type="ECO:0000313" key="5">
    <source>
        <dbReference type="Proteomes" id="UP000574390"/>
    </source>
</evidence>
<organism evidence="4 5">
    <name type="scientific">Perkinsus olseni</name>
    <name type="common">Perkinsus atlanticus</name>
    <dbReference type="NCBI Taxonomy" id="32597"/>
    <lineage>
        <taxon>Eukaryota</taxon>
        <taxon>Sar</taxon>
        <taxon>Alveolata</taxon>
        <taxon>Perkinsozoa</taxon>
        <taxon>Perkinsea</taxon>
        <taxon>Perkinsida</taxon>
        <taxon>Perkinsidae</taxon>
        <taxon>Perkinsus</taxon>
    </lineage>
</organism>
<comment type="caution">
    <text evidence="4">The sequence shown here is derived from an EMBL/GenBank/DDBJ whole genome shotgun (WGS) entry which is preliminary data.</text>
</comment>
<accession>A0A7J6QKV0</accession>
<keyword evidence="1" id="KW-0479">Metal-binding</keyword>
<dbReference type="GO" id="GO:0008270">
    <property type="term" value="F:zinc ion binding"/>
    <property type="evidence" value="ECO:0007669"/>
    <property type="project" value="UniProtKB-KW"/>
</dbReference>
<dbReference type="PROSITE" id="PS50157">
    <property type="entry name" value="ZINC_FINGER_C2H2_2"/>
    <property type="match status" value="1"/>
</dbReference>
<keyword evidence="1" id="KW-0863">Zinc-finger</keyword>
<feature type="domain" description="C2H2-type" evidence="3">
    <location>
        <begin position="138"/>
        <end position="159"/>
    </location>
</feature>
<sequence length="166" mass="17877">MNCTSMLLSVRDPTSNDSNLISRIDHVSHKDLSVLEPLAEEEEPYTTTTTTTTAPAAAAVLHRGSLDQPSVCPDLLTGPVGAPGHRPAQLVPSRVPSRSPLGGRSPKASRRPLLSIMPQASIGQFDSETTIEEPSSDHKCPHCGRTFASKDKLGVHERVCQRVFMT</sequence>
<evidence type="ECO:0000256" key="2">
    <source>
        <dbReference type="SAM" id="MobiDB-lite"/>
    </source>
</evidence>
<reference evidence="4 5" key="1">
    <citation type="submission" date="2020-04" db="EMBL/GenBank/DDBJ databases">
        <title>Perkinsus olseni comparative genomics.</title>
        <authorList>
            <person name="Bogema D.R."/>
        </authorList>
    </citation>
    <scope>NUCLEOTIDE SEQUENCE [LARGE SCALE GENOMIC DNA]</scope>
    <source>
        <strain evidence="4">ATCC PRA-205</strain>
    </source>
</reference>
<proteinExistence type="predicted"/>